<feature type="compositionally biased region" description="Polar residues" evidence="2">
    <location>
        <begin position="355"/>
        <end position="364"/>
    </location>
</feature>
<dbReference type="PANTHER" id="PTHR43405:SF1">
    <property type="entry name" value="GLYCOSYL HYDROLASE DIGH"/>
    <property type="match status" value="1"/>
</dbReference>
<dbReference type="SUPFAM" id="SSF51445">
    <property type="entry name" value="(Trans)glycosidases"/>
    <property type="match status" value="1"/>
</dbReference>
<dbReference type="InterPro" id="IPR052177">
    <property type="entry name" value="Divisome_Glycosyl_Hydrolase"/>
</dbReference>
<dbReference type="AlphaFoldDB" id="A0A975TCE6"/>
<keyword evidence="5" id="KW-1185">Reference proteome</keyword>
<feature type="region of interest" description="Disordered" evidence="2">
    <location>
        <begin position="344"/>
        <end position="364"/>
    </location>
</feature>
<dbReference type="PANTHER" id="PTHR43405">
    <property type="entry name" value="GLYCOSYL HYDROLASE DIGH"/>
    <property type="match status" value="1"/>
</dbReference>
<dbReference type="CDD" id="cd03143">
    <property type="entry name" value="A4_beta-galactosidase_middle_domain"/>
    <property type="match status" value="1"/>
</dbReference>
<dbReference type="InterPro" id="IPR003790">
    <property type="entry name" value="GHL10"/>
</dbReference>
<protein>
    <recommendedName>
        <fullName evidence="3">Glycosyl hydrolase-like 10 domain-containing protein</fullName>
    </recommendedName>
</protein>
<dbReference type="Gene3D" id="3.20.20.80">
    <property type="entry name" value="Glycosidases"/>
    <property type="match status" value="1"/>
</dbReference>
<accession>A0A975TCE6</accession>
<feature type="compositionally biased region" description="Basic residues" evidence="2">
    <location>
        <begin position="261"/>
        <end position="272"/>
    </location>
</feature>
<reference evidence="4" key="1">
    <citation type="submission" date="2017-04" db="EMBL/GenBank/DDBJ databases">
        <title>Genome deletions in a multicellular cyanobacterial endosymbiont for morphological adaptation in marine diatoms.</title>
        <authorList>
            <person name="Wang Y."/>
            <person name="Gao H."/>
            <person name="Li R."/>
            <person name="Xu X."/>
        </authorList>
    </citation>
    <scope>NUCLEOTIDE SEQUENCE</scope>
    <source>
        <strain evidence="4">FACHB 800</strain>
    </source>
</reference>
<dbReference type="InterPro" id="IPR029062">
    <property type="entry name" value="Class_I_gatase-like"/>
</dbReference>
<dbReference type="Proteomes" id="UP000683511">
    <property type="component" value="Chromosome"/>
</dbReference>
<feature type="domain" description="Glycosyl hydrolase-like 10" evidence="3">
    <location>
        <begin position="425"/>
        <end position="735"/>
    </location>
</feature>
<proteinExistence type="predicted"/>
<gene>
    <name evidence="4" type="ORF">B6N60_04202</name>
</gene>
<evidence type="ECO:0000313" key="5">
    <source>
        <dbReference type="Proteomes" id="UP000683511"/>
    </source>
</evidence>
<evidence type="ECO:0000259" key="3">
    <source>
        <dbReference type="Pfam" id="PF02638"/>
    </source>
</evidence>
<name>A0A975TCE6_9NOST</name>
<dbReference type="EMBL" id="CP021056">
    <property type="protein sequence ID" value="QXE25487.1"/>
    <property type="molecule type" value="Genomic_DNA"/>
</dbReference>
<dbReference type="Pfam" id="PF02638">
    <property type="entry name" value="GHL10"/>
    <property type="match status" value="1"/>
</dbReference>
<dbReference type="Gene3D" id="3.40.50.880">
    <property type="match status" value="1"/>
</dbReference>
<sequence length="900" mass="100696">MTKIFQLPIKIAGLLIVQIHLFTVSLPTQAQTTDPILSVVKDPSNQQRWRAIANRLQASGVNYCVIPLPGLKITANFGKPQILLLPNIETLTPEQAIALEQWTQRGGKLIVTGPVGSLSTPGVRQLLQKLLGGYWGFSLNSPQQLQSANSNVSSWAKPPELFGKIQGGVIIPNPATSQTSAVWQAQGYPAAVLTSATATFLGWRWGIDTASSRELDVAWLKAALQRYVELPKPSPKPTSHHRPCDPAITTNTKPKLPPIGKKPKPNTRRKTHIAGNNKPSPTKLQPATKSTPSNYREAIDQLEEAVRLDVVPNSNEPISPEAAIALQQELENLIGRVESAHLAASISGSSRRKTTSATPQPVKSITSNLSEADLQVVLTQAREIAKNIPFLVERQNFALARQQWLQAKTKLWQQFPIDQRLAQPEIRAVWLDRGTIIRAGSEAGLAKIFNQLAQAGINTVFFETVNASYTIYPSRVAPQQNPLVKNWDPLAAAVKLAHGRGMELHAWVWTFAAGNQQHNQILNLDPNYPGPVLAARPDWANYDQLGNMIPVGQTKPFFDPANPQVRQYLLDLFAEIVTRYQVDGLQLDYIRYPFQDPFVNRTYGYGQAAREQFLQQTGVDPVNISPTQGELWQKWTAFRTQQVDNFVAEVAQMLRSKRQNLTLSVAVFPLPEYERIQKLQQNWEVWAKRGDIDLVVPMTYALDTPRFQRLAQPWIKSTQLGATLLVPGIRLLSLPNLGAFDQLQLVRDLPAIGYALFAAENFNNQLDEILMKTQGQSSVKGEPIPHRHPFRAAAWRYAALQKEWQLMQERGQLSISANVLADFSRRAEELNNALNQLAALPSASNLIEAKTLLNQFQSQFPTWMQSATTPQSYHIQVWQHRLLTIDRLLRYGERRRNLQP</sequence>
<feature type="region of interest" description="Disordered" evidence="2">
    <location>
        <begin position="231"/>
        <end position="292"/>
    </location>
</feature>
<organism evidence="4 5">
    <name type="scientific">Richelia sinica FACHB-800</name>
    <dbReference type="NCBI Taxonomy" id="1357546"/>
    <lineage>
        <taxon>Bacteria</taxon>
        <taxon>Bacillati</taxon>
        <taxon>Cyanobacteriota</taxon>
        <taxon>Cyanophyceae</taxon>
        <taxon>Nostocales</taxon>
        <taxon>Nostocaceae</taxon>
        <taxon>Richelia</taxon>
    </lineage>
</organism>
<evidence type="ECO:0000256" key="2">
    <source>
        <dbReference type="SAM" id="MobiDB-lite"/>
    </source>
</evidence>
<evidence type="ECO:0000313" key="4">
    <source>
        <dbReference type="EMBL" id="QXE25487.1"/>
    </source>
</evidence>
<dbReference type="InterPro" id="IPR017853">
    <property type="entry name" value="GH"/>
</dbReference>
<feature type="compositionally biased region" description="Polar residues" evidence="2">
    <location>
        <begin position="277"/>
        <end position="292"/>
    </location>
</feature>
<dbReference type="KEGG" id="rsin:B6N60_04202"/>
<keyword evidence="1" id="KW-0732">Signal</keyword>
<dbReference type="RefSeq" id="WP_190607128.1">
    <property type="nucleotide sequence ID" value="NZ_CP021056.1"/>
</dbReference>
<evidence type="ECO:0000256" key="1">
    <source>
        <dbReference type="ARBA" id="ARBA00022729"/>
    </source>
</evidence>